<dbReference type="PANTHER" id="PTHR11910">
    <property type="entry name" value="ATP SYNTHASE DELTA CHAIN"/>
    <property type="match status" value="1"/>
</dbReference>
<dbReference type="STRING" id="582899.Hden_3400"/>
<gene>
    <name evidence="8" type="primary">atpH</name>
    <name evidence="9" type="ordered locus">Hden_3400</name>
</gene>
<evidence type="ECO:0000256" key="7">
    <source>
        <dbReference type="ARBA" id="ARBA00023310"/>
    </source>
</evidence>
<proteinExistence type="inferred from homology"/>
<dbReference type="SUPFAM" id="SSF47928">
    <property type="entry name" value="N-terminal domain of the delta subunit of the F1F0-ATP synthase"/>
    <property type="match status" value="1"/>
</dbReference>
<evidence type="ECO:0000256" key="5">
    <source>
        <dbReference type="ARBA" id="ARBA00023136"/>
    </source>
</evidence>
<reference evidence="10" key="1">
    <citation type="journal article" date="2011" name="J. Bacteriol.">
        <title>Genome sequences of eight morphologically diverse alphaproteobacteria.</title>
        <authorList>
            <consortium name="US DOE Joint Genome Institute"/>
            <person name="Brown P.J."/>
            <person name="Kysela D.T."/>
            <person name="Buechlein A."/>
            <person name="Hemmerich C."/>
            <person name="Brun Y.V."/>
        </authorList>
    </citation>
    <scope>NUCLEOTIDE SEQUENCE [LARGE SCALE GENOMIC DNA]</scope>
    <source>
        <strain evidence="10">ATCC 51888 / DSM 1869 / NCIB 11706 / TK 0415</strain>
    </source>
</reference>
<evidence type="ECO:0000313" key="9">
    <source>
        <dbReference type="EMBL" id="ADJ25193.1"/>
    </source>
</evidence>
<comment type="subcellular location">
    <subcellularLocation>
        <location evidence="8">Cell inner membrane</location>
        <topology evidence="8">Peripheral membrane protein</topology>
    </subcellularLocation>
    <subcellularLocation>
        <location evidence="1">Membrane</location>
    </subcellularLocation>
</comment>
<keyword evidence="10" id="KW-1185">Reference proteome</keyword>
<dbReference type="HOGENOM" id="CLU_085114_0_1_5"/>
<keyword evidence="3 8" id="KW-0375">Hydrogen ion transport</keyword>
<dbReference type="Gene3D" id="1.10.520.20">
    <property type="entry name" value="N-terminal domain of the delta subunit of the F1F0-ATP synthase"/>
    <property type="match status" value="1"/>
</dbReference>
<dbReference type="GO" id="GO:0005886">
    <property type="term" value="C:plasma membrane"/>
    <property type="evidence" value="ECO:0007669"/>
    <property type="project" value="UniProtKB-SubCell"/>
</dbReference>
<evidence type="ECO:0000256" key="3">
    <source>
        <dbReference type="ARBA" id="ARBA00022781"/>
    </source>
</evidence>
<protein>
    <recommendedName>
        <fullName evidence="8">ATP synthase subunit delta</fullName>
    </recommendedName>
    <alternativeName>
        <fullName evidence="8">ATP synthase F(1) sector subunit delta</fullName>
    </alternativeName>
    <alternativeName>
        <fullName evidence="8">F-type ATPase subunit delta</fullName>
        <shortName evidence="8">F-ATPase subunit delta</shortName>
    </alternativeName>
</protein>
<dbReference type="EMBL" id="CP002083">
    <property type="protein sequence ID" value="ADJ25193.1"/>
    <property type="molecule type" value="Genomic_DNA"/>
</dbReference>
<name>D8JXL2_HYPDA</name>
<dbReference type="GO" id="GO:0045259">
    <property type="term" value="C:proton-transporting ATP synthase complex"/>
    <property type="evidence" value="ECO:0007669"/>
    <property type="project" value="UniProtKB-KW"/>
</dbReference>
<keyword evidence="5 8" id="KW-0472">Membrane</keyword>
<evidence type="ECO:0000256" key="6">
    <source>
        <dbReference type="ARBA" id="ARBA00023196"/>
    </source>
</evidence>
<dbReference type="NCBIfam" id="NF004402">
    <property type="entry name" value="PRK05758.2-2"/>
    <property type="match status" value="1"/>
</dbReference>
<dbReference type="AlphaFoldDB" id="D8JXL2"/>
<comment type="subunit">
    <text evidence="8">F-type ATPases have 2 components, F(1) - the catalytic core - and F(0) - the membrane proton channel. F(1) has five subunits: alpha(3), beta(3), gamma(1), delta(1), epsilon(1). F(0) has three main subunits: a(1), b(2) and c(10-14). The alpha and beta chains form an alternating ring which encloses part of the gamma chain. F(1) is attached to F(0) by a central stalk formed by the gamma and epsilon chains, while a peripheral stalk is formed by the delta and b chains.</text>
</comment>
<organism evidence="9 10">
    <name type="scientific">Hyphomicrobium denitrificans (strain ATCC 51888 / DSM 1869 / NCIMB 11706 / TK 0415)</name>
    <dbReference type="NCBI Taxonomy" id="582899"/>
    <lineage>
        <taxon>Bacteria</taxon>
        <taxon>Pseudomonadati</taxon>
        <taxon>Pseudomonadota</taxon>
        <taxon>Alphaproteobacteria</taxon>
        <taxon>Hyphomicrobiales</taxon>
        <taxon>Hyphomicrobiaceae</taxon>
        <taxon>Hyphomicrobium</taxon>
    </lineage>
</organism>
<dbReference type="GO" id="GO:0046933">
    <property type="term" value="F:proton-transporting ATP synthase activity, rotational mechanism"/>
    <property type="evidence" value="ECO:0007669"/>
    <property type="project" value="UniProtKB-UniRule"/>
</dbReference>
<keyword evidence="8" id="KW-1003">Cell membrane</keyword>
<dbReference type="NCBIfam" id="NF004406">
    <property type="entry name" value="PRK05758.3-2"/>
    <property type="match status" value="1"/>
</dbReference>
<dbReference type="NCBIfam" id="TIGR01145">
    <property type="entry name" value="ATP_synt_delta"/>
    <property type="match status" value="1"/>
</dbReference>
<comment type="function">
    <text evidence="8">This protein is part of the stalk that links CF(0) to CF(1). It either transmits conformational changes from CF(0) to CF(1) or is implicated in proton conduction.</text>
</comment>
<dbReference type="Pfam" id="PF00213">
    <property type="entry name" value="OSCP"/>
    <property type="match status" value="1"/>
</dbReference>
<evidence type="ECO:0000256" key="2">
    <source>
        <dbReference type="ARBA" id="ARBA00022448"/>
    </source>
</evidence>
<comment type="function">
    <text evidence="8">F(1)F(0) ATP synthase produces ATP from ADP in the presence of a proton or sodium gradient. F-type ATPases consist of two structural domains, F(1) containing the extramembraneous catalytic core and F(0) containing the membrane proton channel, linked together by a central stalk and a peripheral stalk. During catalysis, ATP synthesis in the catalytic domain of F(1) is coupled via a rotary mechanism of the central stalk subunits to proton translocation.</text>
</comment>
<dbReference type="InterPro" id="IPR000711">
    <property type="entry name" value="ATPase_OSCP/dsu"/>
</dbReference>
<keyword evidence="7 8" id="KW-0066">ATP synthesis</keyword>
<evidence type="ECO:0000256" key="8">
    <source>
        <dbReference type="HAMAP-Rule" id="MF_01416"/>
    </source>
</evidence>
<dbReference type="eggNOG" id="COG0712">
    <property type="taxonomic scope" value="Bacteria"/>
</dbReference>
<dbReference type="InterPro" id="IPR020781">
    <property type="entry name" value="ATPase_OSCP/d_CS"/>
</dbReference>
<sequence>MSDVATDDTIVEGVAGRYASALFDLASESSKVADVEGDLRKFQSLLDESPDLVRLVRSPVIAADDQSRAISALLEKVGISGLAANFLKLVASNRRLFVVQDIIKAYRALAAKARGEVSAEVTSAVALNDEQIAALKETLKASVGKDVTLQSRVDPSLLGGLIVKLGSRMIDSSLKTKLQNIKLALTEAST</sequence>
<accession>D8JXL2</accession>
<dbReference type="PRINTS" id="PR00125">
    <property type="entry name" value="ATPASEDELTA"/>
</dbReference>
<evidence type="ECO:0000313" key="10">
    <source>
        <dbReference type="Proteomes" id="UP000002033"/>
    </source>
</evidence>
<keyword evidence="6 8" id="KW-0139">CF(1)</keyword>
<dbReference type="Proteomes" id="UP000002033">
    <property type="component" value="Chromosome"/>
</dbReference>
<comment type="similarity">
    <text evidence="8">Belongs to the ATPase delta chain family.</text>
</comment>
<keyword evidence="2 8" id="KW-0813">Transport</keyword>
<dbReference type="InterPro" id="IPR026015">
    <property type="entry name" value="ATP_synth_OSCP/delta_N_sf"/>
</dbReference>
<keyword evidence="8" id="KW-0997">Cell inner membrane</keyword>
<evidence type="ECO:0000256" key="1">
    <source>
        <dbReference type="ARBA" id="ARBA00004370"/>
    </source>
</evidence>
<keyword evidence="4 8" id="KW-0406">Ion transport</keyword>
<dbReference type="HAMAP" id="MF_01416">
    <property type="entry name" value="ATP_synth_delta_bact"/>
    <property type="match status" value="1"/>
</dbReference>
<evidence type="ECO:0000256" key="4">
    <source>
        <dbReference type="ARBA" id="ARBA00023065"/>
    </source>
</evidence>
<dbReference type="PROSITE" id="PS00389">
    <property type="entry name" value="ATPASE_DELTA"/>
    <property type="match status" value="1"/>
</dbReference>
<dbReference type="KEGG" id="hdn:Hden_3400"/>